<evidence type="ECO:0000256" key="6">
    <source>
        <dbReference type="ARBA" id="ARBA00022737"/>
    </source>
</evidence>
<keyword evidence="11" id="KW-1133">Transmembrane helix</keyword>
<dbReference type="InterPro" id="IPR002359">
    <property type="entry name" value="Ribosomal_uL6_CS2"/>
</dbReference>
<dbReference type="GO" id="GO:0003735">
    <property type="term" value="F:structural constituent of ribosome"/>
    <property type="evidence" value="ECO:0007669"/>
    <property type="project" value="InterPro"/>
</dbReference>
<feature type="domain" description="Large ribosomal subunit protein uL6 alpha-beta" evidence="14">
    <location>
        <begin position="96"/>
        <end position="175"/>
    </location>
</feature>
<evidence type="ECO:0000259" key="14">
    <source>
        <dbReference type="Pfam" id="PF00347"/>
    </source>
</evidence>
<dbReference type="SMART" id="SM00320">
    <property type="entry name" value="WD40"/>
    <property type="match status" value="4"/>
</dbReference>
<evidence type="ECO:0000256" key="9">
    <source>
        <dbReference type="ARBA" id="ARBA00022927"/>
    </source>
</evidence>
<dbReference type="FunFam" id="3.90.930.12:FF:000003">
    <property type="entry name" value="60S ribosomal protein L9"/>
    <property type="match status" value="1"/>
</dbReference>
<evidence type="ECO:0000256" key="4">
    <source>
        <dbReference type="ARBA" id="ARBA00022574"/>
    </source>
</evidence>
<name>A0A2Z6RLI0_9GLOM</name>
<keyword evidence="8" id="KW-0931">ER-Golgi transport</keyword>
<comment type="caution">
    <text evidence="15">The sequence shown here is derived from an EMBL/GenBank/DDBJ whole genome shotgun (WGS) entry which is preliminary data.</text>
</comment>
<dbReference type="EMBL" id="BEXD01003724">
    <property type="protein sequence ID" value="GBC01843.1"/>
    <property type="molecule type" value="Genomic_DNA"/>
</dbReference>
<dbReference type="GO" id="GO:0006888">
    <property type="term" value="P:endoplasmic reticulum to Golgi vesicle-mediated transport"/>
    <property type="evidence" value="ECO:0007669"/>
    <property type="project" value="TreeGrafter"/>
</dbReference>
<dbReference type="GO" id="GO:0019843">
    <property type="term" value="F:rRNA binding"/>
    <property type="evidence" value="ECO:0007669"/>
    <property type="project" value="InterPro"/>
</dbReference>
<dbReference type="InterPro" id="IPR036789">
    <property type="entry name" value="Ribosomal_uL6-like_a/b-dom_sf"/>
</dbReference>
<dbReference type="GO" id="GO:1990904">
    <property type="term" value="C:ribonucleoprotein complex"/>
    <property type="evidence" value="ECO:0007669"/>
    <property type="project" value="UniProtKB-KW"/>
</dbReference>
<keyword evidence="7" id="KW-0256">Endoplasmic reticulum</keyword>
<dbReference type="GO" id="GO:0005840">
    <property type="term" value="C:ribosome"/>
    <property type="evidence" value="ECO:0007669"/>
    <property type="project" value="UniProtKB-KW"/>
</dbReference>
<dbReference type="STRING" id="94130.A0A2Z6RLI0"/>
<dbReference type="InterPro" id="IPR020040">
    <property type="entry name" value="Ribosomal_uL6_a/b-dom"/>
</dbReference>
<protein>
    <recommendedName>
        <fullName evidence="14">Large ribosomal subunit protein uL6 alpha-beta domain-containing protein</fullName>
    </recommendedName>
</protein>
<comment type="similarity">
    <text evidence="2">Belongs to the universal ribosomal protein uL6 family.</text>
</comment>
<sequence length="514" mass="57606">MKDICKIEEFTIPKDVKVKVKSRIVTVEGKRGVLTKNLRHIDLEIQIKNDKIKLIVWHGTRKHVACLRTVKAHIENMITGVTKGFEYKMRYVYAHFPINVHISDDKKEVEIRNFLGEKVIRRVKMLEGVDIEISKNQKDELILSGNDLEHVSQSAANIQQSTTVKNKDIRKFLDGVYVSERGFTPSGEILLGGGGGSGNTGVKNTLALFKLKMPEKTIEKLTETILSGEEDRPTCIALRIEENIVSCGINSSEDEIKIGKNNNCRIFKYSNDKIELVRTTQTITSTDVNDYQRVAAFSQDGKLLATGGTDSKLTVLNYPSLNVAFTPVNFNKQEIYDLDFNPTGNQLLVVSVSTLRILSTKKGECIHEIEKPVFKKSFRCQFRACRFGKGISARFFYTVVNMTSESRTFIVKWDAVTFKKVSTKVIGKRRITAFTISDNGKLLGFGASDHSIGICDSQTLKVLLHVPKVHEFPPTTIAFSHDSTLVVSGSADNSVHILQLPEKFGPGTEYFNSF</sequence>
<organism evidence="15 16">
    <name type="scientific">Rhizophagus clarus</name>
    <dbReference type="NCBI Taxonomy" id="94130"/>
    <lineage>
        <taxon>Eukaryota</taxon>
        <taxon>Fungi</taxon>
        <taxon>Fungi incertae sedis</taxon>
        <taxon>Mucoromycota</taxon>
        <taxon>Glomeromycotina</taxon>
        <taxon>Glomeromycetes</taxon>
        <taxon>Glomerales</taxon>
        <taxon>Glomeraceae</taxon>
        <taxon>Rhizophagus</taxon>
    </lineage>
</organism>
<dbReference type="GO" id="GO:0005789">
    <property type="term" value="C:endoplasmic reticulum membrane"/>
    <property type="evidence" value="ECO:0007669"/>
    <property type="project" value="UniProtKB-SubCell"/>
</dbReference>
<dbReference type="Pfam" id="PF00347">
    <property type="entry name" value="Ribosomal_L6"/>
    <property type="match status" value="2"/>
</dbReference>
<evidence type="ECO:0000256" key="12">
    <source>
        <dbReference type="ARBA" id="ARBA00023136"/>
    </source>
</evidence>
<keyword evidence="5" id="KW-0812">Transmembrane</keyword>
<dbReference type="PROSITE" id="PS00700">
    <property type="entry name" value="RIBOSOMAL_L6_2"/>
    <property type="match status" value="1"/>
</dbReference>
<proteinExistence type="inferred from homology"/>
<dbReference type="GO" id="GO:0006412">
    <property type="term" value="P:translation"/>
    <property type="evidence" value="ECO:0007669"/>
    <property type="project" value="InterPro"/>
</dbReference>
<gene>
    <name evidence="15" type="ORF">RclHR1_04350019</name>
</gene>
<keyword evidence="4" id="KW-0853">WD repeat</keyword>
<reference evidence="15 16" key="1">
    <citation type="submission" date="2017-11" db="EMBL/GenBank/DDBJ databases">
        <title>The genome of Rhizophagus clarus HR1 reveals common genetic basis of auxotrophy among arbuscular mycorrhizal fungi.</title>
        <authorList>
            <person name="Kobayashi Y."/>
        </authorList>
    </citation>
    <scope>NUCLEOTIDE SEQUENCE [LARGE SCALE GENOMIC DNA]</scope>
    <source>
        <strain evidence="15 16">HR1</strain>
    </source>
</reference>
<dbReference type="SUPFAM" id="SSF50978">
    <property type="entry name" value="WD40 repeat-like"/>
    <property type="match status" value="1"/>
</dbReference>
<evidence type="ECO:0000313" key="15">
    <source>
        <dbReference type="EMBL" id="GBC01843.1"/>
    </source>
</evidence>
<evidence type="ECO:0000256" key="7">
    <source>
        <dbReference type="ARBA" id="ARBA00022824"/>
    </source>
</evidence>
<evidence type="ECO:0000256" key="11">
    <source>
        <dbReference type="ARBA" id="ARBA00022989"/>
    </source>
</evidence>
<dbReference type="Gene3D" id="2.130.10.10">
    <property type="entry name" value="YVTN repeat-like/Quinoprotein amine dehydrogenase"/>
    <property type="match status" value="1"/>
</dbReference>
<keyword evidence="3" id="KW-0813">Transport</keyword>
<dbReference type="SUPFAM" id="SSF56053">
    <property type="entry name" value="Ribosomal protein L6"/>
    <property type="match status" value="2"/>
</dbReference>
<dbReference type="Gene3D" id="3.90.930.12">
    <property type="entry name" value="Ribosomal protein L6, alpha-beta domain"/>
    <property type="match status" value="2"/>
</dbReference>
<dbReference type="InterPro" id="IPR015943">
    <property type="entry name" value="WD40/YVTN_repeat-like_dom_sf"/>
</dbReference>
<dbReference type="InterPro" id="IPR036322">
    <property type="entry name" value="WD40_repeat_dom_sf"/>
</dbReference>
<dbReference type="InterPro" id="IPR001680">
    <property type="entry name" value="WD40_rpt"/>
</dbReference>
<dbReference type="GO" id="GO:0015031">
    <property type="term" value="P:protein transport"/>
    <property type="evidence" value="ECO:0007669"/>
    <property type="project" value="UniProtKB-KW"/>
</dbReference>
<dbReference type="GO" id="GO:0005085">
    <property type="term" value="F:guanyl-nucleotide exchange factor activity"/>
    <property type="evidence" value="ECO:0007669"/>
    <property type="project" value="InterPro"/>
</dbReference>
<evidence type="ECO:0000256" key="1">
    <source>
        <dbReference type="ARBA" id="ARBA00004389"/>
    </source>
</evidence>
<dbReference type="Proteomes" id="UP000247702">
    <property type="component" value="Unassembled WGS sequence"/>
</dbReference>
<dbReference type="FunFam" id="3.90.930.12:FF:000004">
    <property type="entry name" value="60S ribosomal protein L9"/>
    <property type="match status" value="1"/>
</dbReference>
<evidence type="ECO:0000256" key="8">
    <source>
        <dbReference type="ARBA" id="ARBA00022892"/>
    </source>
</evidence>
<dbReference type="PANTHER" id="PTHR23284:SF0">
    <property type="entry name" value="PROLACTIN REGULATORY ELEMENT-BINDING PROTEIN"/>
    <property type="match status" value="1"/>
</dbReference>
<accession>A0A2Z6RLI0</accession>
<keyword evidence="10" id="KW-0689">Ribosomal protein</keyword>
<feature type="domain" description="Large ribosomal subunit protein uL6 alpha-beta" evidence="14">
    <location>
        <begin position="12"/>
        <end position="84"/>
    </location>
</feature>
<evidence type="ECO:0000313" key="16">
    <source>
        <dbReference type="Proteomes" id="UP000247702"/>
    </source>
</evidence>
<dbReference type="AlphaFoldDB" id="A0A2Z6RLI0"/>
<evidence type="ECO:0000256" key="13">
    <source>
        <dbReference type="ARBA" id="ARBA00023274"/>
    </source>
</evidence>
<keyword evidence="16" id="KW-1185">Reference proteome</keyword>
<evidence type="ECO:0000256" key="10">
    <source>
        <dbReference type="ARBA" id="ARBA00022980"/>
    </source>
</evidence>
<dbReference type="GO" id="GO:0003400">
    <property type="term" value="P:regulation of COPII vesicle coating"/>
    <property type="evidence" value="ECO:0007669"/>
    <property type="project" value="TreeGrafter"/>
</dbReference>
<evidence type="ECO:0000256" key="3">
    <source>
        <dbReference type="ARBA" id="ARBA00022448"/>
    </source>
</evidence>
<keyword evidence="13" id="KW-0687">Ribonucleoprotein</keyword>
<dbReference type="PANTHER" id="PTHR23284">
    <property type="entry name" value="PROLACTIN REGULATORY ELEMENT BINDING PROTEIN"/>
    <property type="match status" value="1"/>
</dbReference>
<keyword evidence="6" id="KW-0677">Repeat</keyword>
<comment type="subcellular location">
    <subcellularLocation>
        <location evidence="1">Endoplasmic reticulum membrane</location>
        <topology evidence="1">Single-pass membrane protein</topology>
    </subcellularLocation>
</comment>
<dbReference type="Pfam" id="PF00400">
    <property type="entry name" value="WD40"/>
    <property type="match status" value="1"/>
</dbReference>
<keyword evidence="9" id="KW-0653">Protein transport</keyword>
<keyword evidence="12" id="KW-0472">Membrane</keyword>
<evidence type="ECO:0000256" key="2">
    <source>
        <dbReference type="ARBA" id="ARBA00009356"/>
    </source>
</evidence>
<dbReference type="InterPro" id="IPR045260">
    <property type="entry name" value="Sec12-like"/>
</dbReference>
<evidence type="ECO:0000256" key="5">
    <source>
        <dbReference type="ARBA" id="ARBA00022692"/>
    </source>
</evidence>